<keyword evidence="1" id="KW-0472">Membrane</keyword>
<evidence type="ECO:0000313" key="2">
    <source>
        <dbReference type="EMBL" id="PJJ67237.1"/>
    </source>
</evidence>
<comment type="caution">
    <text evidence="2">The sequence shown here is derived from an EMBL/GenBank/DDBJ whole genome shotgun (WGS) entry which is preliminary data.</text>
</comment>
<reference evidence="2 3" key="1">
    <citation type="submission" date="2017-11" db="EMBL/GenBank/DDBJ databases">
        <title>Genomic Encyclopedia of Archaeal and Bacterial Type Strains, Phase II (KMG-II): From Individual Species to Whole Genera.</title>
        <authorList>
            <person name="Goeker M."/>
        </authorList>
    </citation>
    <scope>NUCLEOTIDE SEQUENCE [LARGE SCALE GENOMIC DNA]</scope>
    <source>
        <strain evidence="2 3">DSM 27617</strain>
    </source>
</reference>
<keyword evidence="1" id="KW-1133">Transmembrane helix</keyword>
<dbReference type="Proteomes" id="UP000228740">
    <property type="component" value="Unassembled WGS sequence"/>
</dbReference>
<dbReference type="EMBL" id="PGFD01000001">
    <property type="protein sequence ID" value="PJJ67237.1"/>
    <property type="molecule type" value="Genomic_DNA"/>
</dbReference>
<feature type="transmembrane region" description="Helical" evidence="1">
    <location>
        <begin position="53"/>
        <end position="75"/>
    </location>
</feature>
<sequence>MKVLFTKYVFVLFLLPVVVIFLAIVLFFESGESYGINRTISFSGIGSVLFNPIYNSTAFFITYFLSFFTYLVIFIIRRRTHYQWSLLHFLFFTINFTVLCLNAENGFLIPLSVICFIFFILNIFKTTKNLSTINIIDNK</sequence>
<keyword evidence="3" id="KW-1185">Reference proteome</keyword>
<evidence type="ECO:0000256" key="1">
    <source>
        <dbReference type="SAM" id="Phobius"/>
    </source>
</evidence>
<proteinExistence type="predicted"/>
<feature type="transmembrane region" description="Helical" evidence="1">
    <location>
        <begin position="82"/>
        <end position="101"/>
    </location>
</feature>
<accession>A0A2M9C8S2</accession>
<feature type="transmembrane region" description="Helical" evidence="1">
    <location>
        <begin position="7"/>
        <end position="28"/>
    </location>
</feature>
<gene>
    <name evidence="2" type="ORF">CLV73_1239</name>
</gene>
<evidence type="ECO:0000313" key="3">
    <source>
        <dbReference type="Proteomes" id="UP000228740"/>
    </source>
</evidence>
<feature type="transmembrane region" description="Helical" evidence="1">
    <location>
        <begin position="107"/>
        <end position="124"/>
    </location>
</feature>
<dbReference type="AlphaFoldDB" id="A0A2M9C8S2"/>
<organism evidence="2 3">
    <name type="scientific">Chryseobacterium geocarposphaerae</name>
    <dbReference type="NCBI Taxonomy" id="1416776"/>
    <lineage>
        <taxon>Bacteria</taxon>
        <taxon>Pseudomonadati</taxon>
        <taxon>Bacteroidota</taxon>
        <taxon>Flavobacteriia</taxon>
        <taxon>Flavobacteriales</taxon>
        <taxon>Weeksellaceae</taxon>
        <taxon>Chryseobacterium group</taxon>
        <taxon>Chryseobacterium</taxon>
    </lineage>
</organism>
<protein>
    <submittedName>
        <fullName evidence="2">Uncharacterized protein</fullName>
    </submittedName>
</protein>
<keyword evidence="1" id="KW-0812">Transmembrane</keyword>
<name>A0A2M9C8S2_9FLAO</name>